<dbReference type="Pfam" id="PF06977">
    <property type="entry name" value="SdiA-regulated"/>
    <property type="match status" value="1"/>
</dbReference>
<keyword evidence="6" id="KW-1185">Reference proteome</keyword>
<dbReference type="GO" id="GO:0005886">
    <property type="term" value="C:plasma membrane"/>
    <property type="evidence" value="ECO:0007669"/>
    <property type="project" value="UniProtKB-SubCell"/>
</dbReference>
<evidence type="ECO:0000256" key="2">
    <source>
        <dbReference type="ARBA" id="ARBA00022475"/>
    </source>
</evidence>
<evidence type="ECO:0000256" key="3">
    <source>
        <dbReference type="ARBA" id="ARBA00023136"/>
    </source>
</evidence>
<feature type="signal peptide" evidence="4">
    <location>
        <begin position="1"/>
        <end position="20"/>
    </location>
</feature>
<dbReference type="RefSeq" id="WP_109414717.1">
    <property type="nucleotide sequence ID" value="NZ_QEAS01000003.1"/>
</dbReference>
<dbReference type="AlphaFoldDB" id="A0A2U2PK44"/>
<keyword evidence="3" id="KW-0472">Membrane</keyword>
<dbReference type="OrthoDB" id="5292493at2"/>
<dbReference type="SUPFAM" id="SSF101898">
    <property type="entry name" value="NHL repeat"/>
    <property type="match status" value="1"/>
</dbReference>
<evidence type="ECO:0000256" key="4">
    <source>
        <dbReference type="SAM" id="SignalP"/>
    </source>
</evidence>
<evidence type="ECO:0000256" key="1">
    <source>
        <dbReference type="ARBA" id="ARBA00004236"/>
    </source>
</evidence>
<protein>
    <submittedName>
        <fullName evidence="5">SdiA-regulated family protein</fullName>
    </submittedName>
</protein>
<keyword evidence="4" id="KW-0732">Signal</keyword>
<comment type="caution">
    <text evidence="5">The sequence shown here is derived from an EMBL/GenBank/DDBJ whole genome shotgun (WGS) entry which is preliminary data.</text>
</comment>
<dbReference type="InterPro" id="IPR009722">
    <property type="entry name" value="YjiK/CarP"/>
</dbReference>
<gene>
    <name evidence="5" type="ORF">DDR33_05275</name>
</gene>
<comment type="subcellular location">
    <subcellularLocation>
        <location evidence="1">Cell membrane</location>
    </subcellularLocation>
</comment>
<sequence>MNKAKSLLACLVIAVLTACAQKQKQYHSPDGYDLAHPVVYQMPGRLLEISGICFDKGDPSVIYAEQDEAGVLFLYHPESKKVDEIKFGKKGDYEDIAFFKGTIYVLRSDGVLFSFRLEAGNRVSGLNEWTGILPKGEYEGLFADEKSGLLFALCKDCSIDKNGSATGYKLKPGRDGKPVISGTFHMGLPEDHPGRQGKKFKLKPSALARHPVSGDWFVLSSVNKMLLVADSNFKTKKTYNLKPHLFLQPEGIAFDRDNNLYISNEGDKAKPGTILKFNYRSK</sequence>
<dbReference type="EMBL" id="QEAS01000003">
    <property type="protein sequence ID" value="PWG81773.1"/>
    <property type="molecule type" value="Genomic_DNA"/>
</dbReference>
<evidence type="ECO:0000313" key="6">
    <source>
        <dbReference type="Proteomes" id="UP000245647"/>
    </source>
</evidence>
<dbReference type="PROSITE" id="PS51257">
    <property type="entry name" value="PROKAR_LIPOPROTEIN"/>
    <property type="match status" value="1"/>
</dbReference>
<organism evidence="5 6">
    <name type="scientific">Pararcticibacter amylolyticus</name>
    <dbReference type="NCBI Taxonomy" id="2173175"/>
    <lineage>
        <taxon>Bacteria</taxon>
        <taxon>Pseudomonadati</taxon>
        <taxon>Bacteroidota</taxon>
        <taxon>Sphingobacteriia</taxon>
        <taxon>Sphingobacteriales</taxon>
        <taxon>Sphingobacteriaceae</taxon>
        <taxon>Pararcticibacter</taxon>
    </lineage>
</organism>
<keyword evidence="2" id="KW-1003">Cell membrane</keyword>
<dbReference type="Proteomes" id="UP000245647">
    <property type="component" value="Unassembled WGS sequence"/>
</dbReference>
<reference evidence="5 6" key="1">
    <citation type="submission" date="2018-04" db="EMBL/GenBank/DDBJ databases">
        <title>Pedobacter chongqingensis sp. nov., isolated from a rottenly hemp rope.</title>
        <authorList>
            <person name="Cai Y."/>
        </authorList>
    </citation>
    <scope>NUCLEOTIDE SEQUENCE [LARGE SCALE GENOMIC DNA]</scope>
    <source>
        <strain evidence="5 6">FJ4-8</strain>
    </source>
</reference>
<accession>A0A2U2PK44</accession>
<proteinExistence type="predicted"/>
<feature type="chain" id="PRO_5015744872" evidence="4">
    <location>
        <begin position="21"/>
        <end position="282"/>
    </location>
</feature>
<evidence type="ECO:0000313" key="5">
    <source>
        <dbReference type="EMBL" id="PWG81773.1"/>
    </source>
</evidence>
<name>A0A2U2PK44_9SPHI</name>